<organism evidence="4">
    <name type="scientific">marine metagenome</name>
    <dbReference type="NCBI Taxonomy" id="408172"/>
    <lineage>
        <taxon>unclassified sequences</taxon>
        <taxon>metagenomes</taxon>
        <taxon>ecological metagenomes</taxon>
    </lineage>
</organism>
<feature type="non-terminal residue" evidence="4">
    <location>
        <position position="248"/>
    </location>
</feature>
<dbReference type="EMBL" id="UINC01197322">
    <property type="protein sequence ID" value="SVE14746.1"/>
    <property type="molecule type" value="Genomic_DNA"/>
</dbReference>
<name>A0A383B3J3_9ZZZZ</name>
<keyword evidence="2" id="KW-0274">FAD</keyword>
<dbReference type="GO" id="GO:0050661">
    <property type="term" value="F:NADP binding"/>
    <property type="evidence" value="ECO:0007669"/>
    <property type="project" value="InterPro"/>
</dbReference>
<dbReference type="Gene3D" id="3.50.50.60">
    <property type="entry name" value="FAD/NAD(P)-binding domain"/>
    <property type="match status" value="2"/>
</dbReference>
<gene>
    <name evidence="4" type="ORF">METZ01_LOCUS467600</name>
</gene>
<proteinExistence type="predicted"/>
<sequence>ETKFLISGLGQLNSPNVPDIMGIDTFKGESFHSSRWNHDYNLENKEIAVIGNGGSAVQFIPELGKKAKKLYIFQKSAHWAMERRDKPYSEFTKWLFKYFPLVLRLYRFRTWVLLGSNYYALVKQTWYTKFLEGKTLQYLNSIVKDLDLVKKLTPSYPFGCKRVLVVENYYETLVKENCEVVDSPILEIKKDSLVDSERNERKVDLIIYATGFRTSEFLTPLEVFGFEGKRLKDSWSNGAEAHRGIAVS</sequence>
<dbReference type="GO" id="GO:0004499">
    <property type="term" value="F:N,N-dimethylaniline monooxygenase activity"/>
    <property type="evidence" value="ECO:0007669"/>
    <property type="project" value="InterPro"/>
</dbReference>
<dbReference type="PANTHER" id="PTHR42877">
    <property type="entry name" value="L-ORNITHINE N(5)-MONOOXYGENASE-RELATED"/>
    <property type="match status" value="1"/>
</dbReference>
<protein>
    <submittedName>
        <fullName evidence="4">Uncharacterized protein</fullName>
    </submittedName>
</protein>
<dbReference type="PANTHER" id="PTHR42877:SF4">
    <property type="entry name" value="FAD_NAD(P)-BINDING DOMAIN-CONTAINING PROTEIN-RELATED"/>
    <property type="match status" value="1"/>
</dbReference>
<dbReference type="InterPro" id="IPR020946">
    <property type="entry name" value="Flavin_mOase-like"/>
</dbReference>
<dbReference type="GO" id="GO:0050660">
    <property type="term" value="F:flavin adenine dinucleotide binding"/>
    <property type="evidence" value="ECO:0007669"/>
    <property type="project" value="InterPro"/>
</dbReference>
<evidence type="ECO:0000256" key="3">
    <source>
        <dbReference type="ARBA" id="ARBA00023002"/>
    </source>
</evidence>
<keyword evidence="1" id="KW-0285">Flavoprotein</keyword>
<feature type="non-terminal residue" evidence="4">
    <location>
        <position position="1"/>
    </location>
</feature>
<accession>A0A383B3J3</accession>
<evidence type="ECO:0000313" key="4">
    <source>
        <dbReference type="EMBL" id="SVE14746.1"/>
    </source>
</evidence>
<dbReference type="InterPro" id="IPR036188">
    <property type="entry name" value="FAD/NAD-bd_sf"/>
</dbReference>
<dbReference type="InterPro" id="IPR051209">
    <property type="entry name" value="FAD-bind_Monooxygenase_sf"/>
</dbReference>
<dbReference type="AlphaFoldDB" id="A0A383B3J3"/>
<evidence type="ECO:0000256" key="1">
    <source>
        <dbReference type="ARBA" id="ARBA00022630"/>
    </source>
</evidence>
<dbReference type="Pfam" id="PF00743">
    <property type="entry name" value="FMO-like"/>
    <property type="match status" value="1"/>
</dbReference>
<keyword evidence="3" id="KW-0560">Oxidoreductase</keyword>
<reference evidence="4" key="1">
    <citation type="submission" date="2018-05" db="EMBL/GenBank/DDBJ databases">
        <authorList>
            <person name="Lanie J.A."/>
            <person name="Ng W.-L."/>
            <person name="Kazmierczak K.M."/>
            <person name="Andrzejewski T.M."/>
            <person name="Davidsen T.M."/>
            <person name="Wayne K.J."/>
            <person name="Tettelin H."/>
            <person name="Glass J.I."/>
            <person name="Rusch D."/>
            <person name="Podicherti R."/>
            <person name="Tsui H.-C.T."/>
            <person name="Winkler M.E."/>
        </authorList>
    </citation>
    <scope>NUCLEOTIDE SEQUENCE</scope>
</reference>
<dbReference type="SUPFAM" id="SSF51905">
    <property type="entry name" value="FAD/NAD(P)-binding domain"/>
    <property type="match status" value="1"/>
</dbReference>
<evidence type="ECO:0000256" key="2">
    <source>
        <dbReference type="ARBA" id="ARBA00022827"/>
    </source>
</evidence>